<proteinExistence type="predicted"/>
<keyword evidence="2" id="KW-1185">Reference proteome</keyword>
<evidence type="ECO:0000313" key="2">
    <source>
        <dbReference type="Proteomes" id="UP001057452"/>
    </source>
</evidence>
<protein>
    <submittedName>
        <fullName evidence="1">Uncharacterized protein</fullName>
    </submittedName>
</protein>
<evidence type="ECO:0000313" key="1">
    <source>
        <dbReference type="EMBL" id="KAI4822494.1"/>
    </source>
</evidence>
<dbReference type="Proteomes" id="UP001057452">
    <property type="component" value="Chromosome 8"/>
</dbReference>
<sequence>MHLIHFNQKHTASAPKPQPPDLEVKMYLSCCVHESENNGLGVMRSRHFISSEATPVNTKTIRNGSEEGGDAEGPEDFSVTESRGCEAGHPQ</sequence>
<accession>A0ACB9X940</accession>
<comment type="caution">
    <text evidence="1">The sequence shown here is derived from an EMBL/GenBank/DDBJ whole genome shotgun (WGS) entry which is preliminary data.</text>
</comment>
<dbReference type="EMBL" id="CM043792">
    <property type="protein sequence ID" value="KAI4822494.1"/>
    <property type="molecule type" value="Genomic_DNA"/>
</dbReference>
<reference evidence="1" key="1">
    <citation type="submission" date="2022-05" db="EMBL/GenBank/DDBJ databases">
        <title>Chromosome-level genome of Chaenocephalus aceratus.</title>
        <authorList>
            <person name="Park H."/>
        </authorList>
    </citation>
    <scope>NUCLEOTIDE SEQUENCE</scope>
    <source>
        <strain evidence="1">KU_202001</strain>
    </source>
</reference>
<name>A0ACB9X940_CHAAC</name>
<organism evidence="1 2">
    <name type="scientific">Chaenocephalus aceratus</name>
    <name type="common">Blackfin icefish</name>
    <name type="synonym">Chaenichthys aceratus</name>
    <dbReference type="NCBI Taxonomy" id="36190"/>
    <lineage>
        <taxon>Eukaryota</taxon>
        <taxon>Metazoa</taxon>
        <taxon>Chordata</taxon>
        <taxon>Craniata</taxon>
        <taxon>Vertebrata</taxon>
        <taxon>Euteleostomi</taxon>
        <taxon>Actinopterygii</taxon>
        <taxon>Neopterygii</taxon>
        <taxon>Teleostei</taxon>
        <taxon>Neoteleostei</taxon>
        <taxon>Acanthomorphata</taxon>
        <taxon>Eupercaria</taxon>
        <taxon>Perciformes</taxon>
        <taxon>Notothenioidei</taxon>
        <taxon>Channichthyidae</taxon>
        <taxon>Chaenocephalus</taxon>
    </lineage>
</organism>
<gene>
    <name evidence="1" type="ORF">KUCAC02_008039</name>
</gene>